<sequence>MSARDNILGRLRAAPVAQTQLQPDVASWFDHYSRKEHSTQRIARLRLALEAVKTEVHDVTPANWVAVLLKIAADKRLRHLLIGCATPHGDALAACAPDTLDIVRYDQPIEAWQDQLFDGVDASLTLARGAVAETGSLILWHTPAEPRLMSLVPSLHFVLLEADTIHTDLYSVMTNEGWATGLPTNALLISGPSKTADIQQTLAYGAHGPRELVVLLRHPQGGAV</sequence>
<dbReference type="InterPro" id="IPR024185">
    <property type="entry name" value="FTHF_cligase-like_sf"/>
</dbReference>
<dbReference type="PANTHER" id="PTHR43682">
    <property type="entry name" value="LACTATE UTILIZATION PROTEIN C"/>
    <property type="match status" value="1"/>
</dbReference>
<accession>A0A1W9KXN4</accession>
<dbReference type="Gene3D" id="3.40.50.10420">
    <property type="entry name" value="NagB/RpiA/CoA transferase-like"/>
    <property type="match status" value="1"/>
</dbReference>
<protein>
    <submittedName>
        <fullName evidence="2">Lactate utilization protein C</fullName>
    </submittedName>
</protein>
<evidence type="ECO:0000259" key="1">
    <source>
        <dbReference type="Pfam" id="PF02589"/>
    </source>
</evidence>
<gene>
    <name evidence="2" type="ORF">BWK72_05695</name>
</gene>
<name>A0A1W9KXN4_9BURK</name>
<dbReference type="InterPro" id="IPR037171">
    <property type="entry name" value="NagB/RpiA_transferase-like"/>
</dbReference>
<proteinExistence type="predicted"/>
<dbReference type="InterPro" id="IPR003741">
    <property type="entry name" value="LUD_dom"/>
</dbReference>
<dbReference type="AlphaFoldDB" id="A0A1W9KXN4"/>
<dbReference type="PANTHER" id="PTHR43682:SF1">
    <property type="entry name" value="LACTATE UTILIZATION PROTEIN C"/>
    <property type="match status" value="1"/>
</dbReference>
<evidence type="ECO:0000313" key="2">
    <source>
        <dbReference type="EMBL" id="OQW89412.1"/>
    </source>
</evidence>
<organism evidence="2 3">
    <name type="scientific">Rhodoferax ferrireducens</name>
    <dbReference type="NCBI Taxonomy" id="192843"/>
    <lineage>
        <taxon>Bacteria</taxon>
        <taxon>Pseudomonadati</taxon>
        <taxon>Pseudomonadota</taxon>
        <taxon>Betaproteobacteria</taxon>
        <taxon>Burkholderiales</taxon>
        <taxon>Comamonadaceae</taxon>
        <taxon>Rhodoferax</taxon>
    </lineage>
</organism>
<dbReference type="Pfam" id="PF02589">
    <property type="entry name" value="LUD_dom"/>
    <property type="match status" value="1"/>
</dbReference>
<dbReference type="Proteomes" id="UP000192505">
    <property type="component" value="Unassembled WGS sequence"/>
</dbReference>
<comment type="caution">
    <text evidence="2">The sequence shown here is derived from an EMBL/GenBank/DDBJ whole genome shotgun (WGS) entry which is preliminary data.</text>
</comment>
<reference evidence="2 3" key="1">
    <citation type="submission" date="2017-01" db="EMBL/GenBank/DDBJ databases">
        <title>Novel large sulfur bacteria in the metagenomes of groundwater-fed chemosynthetic microbial mats in the Lake Huron basin.</title>
        <authorList>
            <person name="Sharrar A.M."/>
            <person name="Flood B.E."/>
            <person name="Bailey J.V."/>
            <person name="Jones D.S."/>
            <person name="Biddanda B."/>
            <person name="Ruberg S.A."/>
            <person name="Marcus D.N."/>
            <person name="Dick G.J."/>
        </authorList>
    </citation>
    <scope>NUCLEOTIDE SEQUENCE [LARGE SCALE GENOMIC DNA]</scope>
    <source>
        <strain evidence="2">A7</strain>
    </source>
</reference>
<dbReference type="EMBL" id="MTEI01000002">
    <property type="protein sequence ID" value="OQW89412.1"/>
    <property type="molecule type" value="Genomic_DNA"/>
</dbReference>
<dbReference type="SUPFAM" id="SSF100950">
    <property type="entry name" value="NagB/RpiA/CoA transferase-like"/>
    <property type="match status" value="1"/>
</dbReference>
<evidence type="ECO:0000313" key="3">
    <source>
        <dbReference type="Proteomes" id="UP000192505"/>
    </source>
</evidence>
<feature type="domain" description="LUD" evidence="1">
    <location>
        <begin position="44"/>
        <end position="216"/>
    </location>
</feature>